<dbReference type="InterPro" id="IPR016193">
    <property type="entry name" value="Cytidine_deaminase-like"/>
</dbReference>
<dbReference type="SUPFAM" id="SSF53927">
    <property type="entry name" value="Cytidine deaminase-like"/>
    <property type="match status" value="1"/>
</dbReference>
<feature type="domain" description="CMP/dCMP-type deaminase" evidence="2">
    <location>
        <begin position="7"/>
        <end position="122"/>
    </location>
</feature>
<gene>
    <name evidence="3" type="primary">TAD2</name>
    <name evidence="3" type="ORF">DEBR0S5_08592G</name>
</gene>
<organism evidence="3 4">
    <name type="scientific">Dekkera bruxellensis</name>
    <name type="common">Brettanomyces custersii</name>
    <dbReference type="NCBI Taxonomy" id="5007"/>
    <lineage>
        <taxon>Eukaryota</taxon>
        <taxon>Fungi</taxon>
        <taxon>Dikarya</taxon>
        <taxon>Ascomycota</taxon>
        <taxon>Saccharomycotina</taxon>
        <taxon>Pichiomycetes</taxon>
        <taxon>Pichiales</taxon>
        <taxon>Pichiaceae</taxon>
        <taxon>Brettanomyces</taxon>
    </lineage>
</organism>
<evidence type="ECO:0000259" key="2">
    <source>
        <dbReference type="PROSITE" id="PS51747"/>
    </source>
</evidence>
<dbReference type="GO" id="GO:0052717">
    <property type="term" value="F:tRNA-specific adenosine-34 deaminase activity"/>
    <property type="evidence" value="ECO:0007669"/>
    <property type="project" value="UniProtKB-EC"/>
</dbReference>
<keyword evidence="4" id="KW-1185">Reference proteome</keyword>
<dbReference type="Pfam" id="PF00383">
    <property type="entry name" value="dCMP_cyt_deam_1"/>
    <property type="match status" value="1"/>
</dbReference>
<evidence type="ECO:0000256" key="1">
    <source>
        <dbReference type="ARBA" id="ARBA00022801"/>
    </source>
</evidence>
<sequence length="240" mass="27869">MTDCTYSHHIKWMREAIKVAESALEVPEVPVGCIYVHDGKIIGKGFNATNITLNGTRHSELVGYDMIRQTYGEKTKQIFRETDLYVTVEPCIMCASFLRQMGIRKVFFGCGNERFGGNGSILSINTDMPSRVDENIHIDTPYIAYPGILNREAIVLLRKFYIKENKKSPNANNKKHRRLDLQNFPKIEYSKYITRKQFTNLFGEENGWIYDNNEFMDFDDNNRITNVNTERDSKKRKLDS</sequence>
<dbReference type="PANTHER" id="PTHR11079">
    <property type="entry name" value="CYTOSINE DEAMINASE FAMILY MEMBER"/>
    <property type="match status" value="1"/>
</dbReference>
<reference evidence="3 4" key="1">
    <citation type="submission" date="2019-07" db="EMBL/GenBank/DDBJ databases">
        <authorList>
            <person name="Friedrich A."/>
            <person name="Schacherer J."/>
        </authorList>
    </citation>
    <scope>NUCLEOTIDE SEQUENCE [LARGE SCALE GENOMIC DNA]</scope>
</reference>
<dbReference type="CDD" id="cd01285">
    <property type="entry name" value="nucleoside_deaminase"/>
    <property type="match status" value="1"/>
</dbReference>
<dbReference type="GO" id="GO:0046872">
    <property type="term" value="F:metal ion binding"/>
    <property type="evidence" value="ECO:0007669"/>
    <property type="project" value="UniProtKB-KW"/>
</dbReference>
<evidence type="ECO:0000313" key="3">
    <source>
        <dbReference type="EMBL" id="VUG19666.1"/>
    </source>
</evidence>
<protein>
    <submittedName>
        <fullName evidence="3">DEBR0S5_08592g1_1</fullName>
    </submittedName>
</protein>
<dbReference type="GO" id="GO:0002100">
    <property type="term" value="P:tRNA wobble adenosine to inosine editing"/>
    <property type="evidence" value="ECO:0007669"/>
    <property type="project" value="InterPro"/>
</dbReference>
<dbReference type="GO" id="GO:0005634">
    <property type="term" value="C:nucleus"/>
    <property type="evidence" value="ECO:0007669"/>
    <property type="project" value="TreeGrafter"/>
</dbReference>
<dbReference type="AlphaFoldDB" id="A0A7D9H1T6"/>
<accession>A0A7D9H1T6</accession>
<dbReference type="GO" id="GO:0005737">
    <property type="term" value="C:cytoplasm"/>
    <property type="evidence" value="ECO:0007669"/>
    <property type="project" value="TreeGrafter"/>
</dbReference>
<evidence type="ECO:0000313" key="4">
    <source>
        <dbReference type="Proteomes" id="UP000478008"/>
    </source>
</evidence>
<proteinExistence type="predicted"/>
<dbReference type="Gene3D" id="3.40.140.10">
    <property type="entry name" value="Cytidine Deaminase, domain 2"/>
    <property type="match status" value="1"/>
</dbReference>
<keyword evidence="1" id="KW-0378">Hydrolase</keyword>
<dbReference type="PROSITE" id="PS51747">
    <property type="entry name" value="CYT_DCMP_DEAMINASES_2"/>
    <property type="match status" value="1"/>
</dbReference>
<dbReference type="Proteomes" id="UP000478008">
    <property type="component" value="Unassembled WGS sequence"/>
</dbReference>
<dbReference type="EMBL" id="CABFWN010000005">
    <property type="protein sequence ID" value="VUG19666.1"/>
    <property type="molecule type" value="Genomic_DNA"/>
</dbReference>
<dbReference type="InterPro" id="IPR002125">
    <property type="entry name" value="CMP_dCMP_dom"/>
</dbReference>
<dbReference type="PANTHER" id="PTHR11079:SF149">
    <property type="entry name" value="TRNA-SPECIFIC ADENOSINE DEAMINASE 2"/>
    <property type="match status" value="1"/>
</dbReference>
<name>A0A7D9H1T6_DEKBR</name>